<comment type="caution">
    <text evidence="9">The sequence shown here is derived from an EMBL/GenBank/DDBJ whole genome shotgun (WGS) entry which is preliminary data.</text>
</comment>
<keyword evidence="4 7" id="KW-0548">Nucleotidyltransferase</keyword>
<gene>
    <name evidence="7 9" type="primary">pnp</name>
    <name evidence="9" type="ORF">J0A67_07825</name>
</gene>
<keyword evidence="2 7" id="KW-0963">Cytoplasm</keyword>
<dbReference type="InterPro" id="IPR020568">
    <property type="entry name" value="Ribosomal_Su5_D2-typ_SF"/>
</dbReference>
<dbReference type="PANTHER" id="PTHR11252:SF0">
    <property type="entry name" value="POLYRIBONUCLEOTIDE NUCLEOTIDYLTRANSFERASE 1, MITOCHONDRIAL"/>
    <property type="match status" value="1"/>
</dbReference>
<dbReference type="CDD" id="cd04472">
    <property type="entry name" value="S1_PNPase"/>
    <property type="match status" value="1"/>
</dbReference>
<comment type="catalytic activity">
    <reaction evidence="7">
        <text>RNA(n+1) + phosphate = RNA(n) + a ribonucleoside 5'-diphosphate</text>
        <dbReference type="Rhea" id="RHEA:22096"/>
        <dbReference type="Rhea" id="RHEA-COMP:14527"/>
        <dbReference type="Rhea" id="RHEA-COMP:17342"/>
        <dbReference type="ChEBI" id="CHEBI:43474"/>
        <dbReference type="ChEBI" id="CHEBI:57930"/>
        <dbReference type="ChEBI" id="CHEBI:140395"/>
        <dbReference type="EC" id="2.7.7.8"/>
    </reaction>
</comment>
<dbReference type="Gene3D" id="3.30.230.70">
    <property type="entry name" value="GHMP Kinase, N-terminal domain"/>
    <property type="match status" value="2"/>
</dbReference>
<evidence type="ECO:0000313" key="9">
    <source>
        <dbReference type="EMBL" id="MBN7800764.1"/>
    </source>
</evidence>
<comment type="subcellular location">
    <subcellularLocation>
        <location evidence="7">Cytoplasm</location>
    </subcellularLocation>
</comment>
<dbReference type="EMBL" id="JAFKCW010000002">
    <property type="protein sequence ID" value="MBN7800764.1"/>
    <property type="molecule type" value="Genomic_DNA"/>
</dbReference>
<comment type="cofactor">
    <cofactor evidence="7">
        <name>Mg(2+)</name>
        <dbReference type="ChEBI" id="CHEBI:18420"/>
    </cofactor>
</comment>
<dbReference type="PANTHER" id="PTHR11252">
    <property type="entry name" value="POLYRIBONUCLEOTIDE NUCLEOTIDYLTRANSFERASE"/>
    <property type="match status" value="1"/>
</dbReference>
<accession>A0ABS3BPM1</accession>
<comment type="similarity">
    <text evidence="1 7">Belongs to the polyribonucleotide nucleotidyltransferase family.</text>
</comment>
<feature type="binding site" evidence="7">
    <location>
        <position position="492"/>
    </location>
    <ligand>
        <name>Mg(2+)</name>
        <dbReference type="ChEBI" id="CHEBI:18420"/>
    </ligand>
</feature>
<dbReference type="Pfam" id="PF00013">
    <property type="entry name" value="KH_1"/>
    <property type="match status" value="1"/>
</dbReference>
<dbReference type="NCBIfam" id="NF008805">
    <property type="entry name" value="PRK11824.1"/>
    <property type="match status" value="1"/>
</dbReference>
<feature type="domain" description="S1 motif" evidence="8">
    <location>
        <begin position="631"/>
        <end position="700"/>
    </location>
</feature>
<dbReference type="Gene3D" id="2.40.50.140">
    <property type="entry name" value="Nucleic acid-binding proteins"/>
    <property type="match status" value="1"/>
</dbReference>
<evidence type="ECO:0000256" key="6">
    <source>
        <dbReference type="ARBA" id="ARBA00022884"/>
    </source>
</evidence>
<dbReference type="Pfam" id="PF00575">
    <property type="entry name" value="S1"/>
    <property type="match status" value="1"/>
</dbReference>
<dbReference type="SMART" id="SM00322">
    <property type="entry name" value="KH"/>
    <property type="match status" value="1"/>
</dbReference>
<dbReference type="InterPro" id="IPR036612">
    <property type="entry name" value="KH_dom_type_1_sf"/>
</dbReference>
<dbReference type="Proteomes" id="UP000664698">
    <property type="component" value="Unassembled WGS sequence"/>
</dbReference>
<reference evidence="9 10" key="1">
    <citation type="submission" date="2021-03" db="EMBL/GenBank/DDBJ databases">
        <title>novel species isolated from a fishpond in China.</title>
        <authorList>
            <person name="Lu H."/>
            <person name="Cai Z."/>
        </authorList>
    </citation>
    <scope>NUCLEOTIDE SEQUENCE [LARGE SCALE GENOMIC DNA]</scope>
    <source>
        <strain evidence="9 10">JCM 31546</strain>
    </source>
</reference>
<dbReference type="Pfam" id="PF03725">
    <property type="entry name" value="RNase_PH_C"/>
    <property type="match status" value="1"/>
</dbReference>
<evidence type="ECO:0000256" key="1">
    <source>
        <dbReference type="ARBA" id="ARBA00007404"/>
    </source>
</evidence>
<dbReference type="InterPro" id="IPR015847">
    <property type="entry name" value="ExoRNase_PH_dom2"/>
</dbReference>
<dbReference type="NCBIfam" id="TIGR03591">
    <property type="entry name" value="polynuc_phos"/>
    <property type="match status" value="1"/>
</dbReference>
<dbReference type="HAMAP" id="MF_01595">
    <property type="entry name" value="PNPase"/>
    <property type="match status" value="1"/>
</dbReference>
<dbReference type="InterPro" id="IPR027408">
    <property type="entry name" value="PNPase/RNase_PH_dom_sf"/>
</dbReference>
<dbReference type="SUPFAM" id="SSF50249">
    <property type="entry name" value="Nucleic acid-binding proteins"/>
    <property type="match status" value="1"/>
</dbReference>
<dbReference type="InterPro" id="IPR036345">
    <property type="entry name" value="ExoRNase_PH_dom2_sf"/>
</dbReference>
<dbReference type="Pfam" id="PF01138">
    <property type="entry name" value="RNase_PH"/>
    <property type="match status" value="2"/>
</dbReference>
<dbReference type="InterPro" id="IPR012340">
    <property type="entry name" value="NA-bd_OB-fold"/>
</dbReference>
<evidence type="ECO:0000313" key="10">
    <source>
        <dbReference type="Proteomes" id="UP000664698"/>
    </source>
</evidence>
<dbReference type="CDD" id="cd11364">
    <property type="entry name" value="RNase_PH_PNPase_2"/>
    <property type="match status" value="1"/>
</dbReference>
<evidence type="ECO:0000256" key="5">
    <source>
        <dbReference type="ARBA" id="ARBA00022842"/>
    </source>
</evidence>
<dbReference type="InterPro" id="IPR003029">
    <property type="entry name" value="S1_domain"/>
</dbReference>
<dbReference type="SUPFAM" id="SSF54791">
    <property type="entry name" value="Eukaryotic type KH-domain (KH-domain type I)"/>
    <property type="match status" value="1"/>
</dbReference>
<dbReference type="EC" id="2.7.7.8" evidence="7"/>
<dbReference type="SUPFAM" id="SSF54211">
    <property type="entry name" value="Ribosomal protein S5 domain 2-like"/>
    <property type="match status" value="2"/>
</dbReference>
<feature type="binding site" evidence="7">
    <location>
        <position position="498"/>
    </location>
    <ligand>
        <name>Mg(2+)</name>
        <dbReference type="ChEBI" id="CHEBI:18420"/>
    </ligand>
</feature>
<keyword evidence="3 7" id="KW-0808">Transferase</keyword>
<keyword evidence="10" id="KW-1185">Reference proteome</keyword>
<dbReference type="PIRSF" id="PIRSF005499">
    <property type="entry name" value="PNPase"/>
    <property type="match status" value="1"/>
</dbReference>
<dbReference type="InterPro" id="IPR004088">
    <property type="entry name" value="KH_dom_type_1"/>
</dbReference>
<dbReference type="Gene3D" id="3.30.1370.10">
    <property type="entry name" value="K Homology domain, type 1"/>
    <property type="match status" value="1"/>
</dbReference>
<dbReference type="SUPFAM" id="SSF55666">
    <property type="entry name" value="Ribonuclease PH domain 2-like"/>
    <property type="match status" value="2"/>
</dbReference>
<dbReference type="RefSeq" id="WP_206568760.1">
    <property type="nucleotide sequence ID" value="NZ_JAFKCW010000002.1"/>
</dbReference>
<dbReference type="Pfam" id="PF03726">
    <property type="entry name" value="PNPase"/>
    <property type="match status" value="1"/>
</dbReference>
<evidence type="ECO:0000256" key="3">
    <source>
        <dbReference type="ARBA" id="ARBA00022679"/>
    </source>
</evidence>
<organism evidence="9 10">
    <name type="scientific">Algoriphagus aestuariicola</name>
    <dbReference type="NCBI Taxonomy" id="1852016"/>
    <lineage>
        <taxon>Bacteria</taxon>
        <taxon>Pseudomonadati</taxon>
        <taxon>Bacteroidota</taxon>
        <taxon>Cytophagia</taxon>
        <taxon>Cytophagales</taxon>
        <taxon>Cyclobacteriaceae</taxon>
        <taxon>Algoriphagus</taxon>
    </lineage>
</organism>
<dbReference type="InterPro" id="IPR015848">
    <property type="entry name" value="PNPase_PH_RNA-bd_bac/org-type"/>
</dbReference>
<dbReference type="InterPro" id="IPR012162">
    <property type="entry name" value="PNPase"/>
</dbReference>
<dbReference type="InterPro" id="IPR001247">
    <property type="entry name" value="ExoRNase_PH_dom1"/>
</dbReference>
<keyword evidence="5 7" id="KW-0460">Magnesium</keyword>
<dbReference type="InterPro" id="IPR004087">
    <property type="entry name" value="KH_dom"/>
</dbReference>
<dbReference type="SMART" id="SM00316">
    <property type="entry name" value="S1"/>
    <property type="match status" value="1"/>
</dbReference>
<evidence type="ECO:0000259" key="8">
    <source>
        <dbReference type="PROSITE" id="PS50126"/>
    </source>
</evidence>
<protein>
    <recommendedName>
        <fullName evidence="7">Polyribonucleotide nucleotidyltransferase</fullName>
        <ecNumber evidence="7">2.7.7.8</ecNumber>
    </recommendedName>
    <alternativeName>
        <fullName evidence="7">Polynucleotide phosphorylase</fullName>
        <shortName evidence="7">PNPase</shortName>
    </alternativeName>
</protein>
<comment type="function">
    <text evidence="7">Involved in mRNA degradation. Catalyzes the phosphorolysis of single-stranded polyribonucleotides processively in the 3'- to 5'-direction.</text>
</comment>
<dbReference type="PROSITE" id="PS50126">
    <property type="entry name" value="S1"/>
    <property type="match status" value="1"/>
</dbReference>
<evidence type="ECO:0000256" key="2">
    <source>
        <dbReference type="ARBA" id="ARBA00022490"/>
    </source>
</evidence>
<evidence type="ECO:0000256" key="4">
    <source>
        <dbReference type="ARBA" id="ARBA00022695"/>
    </source>
</evidence>
<dbReference type="PROSITE" id="PS50084">
    <property type="entry name" value="KH_TYPE_1"/>
    <property type="match status" value="1"/>
</dbReference>
<sequence length="715" mass="78321">MLPNLITKTIQLQDGREITIETGALAKQADGSVVVRMGKAMLLATVVAKKDALEGVDFLPLSVDYQEKFASSGKIPGGFLKREGRLSDYEILISRIVDRAIRPIFPDDYHADTQVAITLMSADSEVLPDSLAGLAASAALAVSDIPFNGPISEVRVAKVDGTLVINPTPSQLEKASLEFIVAGSLEYILMVEGEASEIQEDEMVEALQYAHEEIKRHCQAQIELTQMVGKEKKREYSHEKSDPGLYDKMKAELYDKLFASVSKQTPNKTERSAAIKEIKDAFVESLGEEHEFEASLIGPYFHKIHKEAARNLTLETKKRLDGRALNEIRPIWSVVDYLPSAHGSAVFTRGETQSVTTCTLGTKMDEQMVDGAVISGYNKFFLHYNFPGFSTGEVKPNRGPGRREVGHGNLAMRALKKVLPAENENPYTIRIVSDILESNGSSSMATVCAGSLALMDAGIPIKAPVTGIAMGMISDSKTGKYAILSDILGDEDHLGDMDFKVTGTEKGITACQMDLKVEGLDYSVLKEALYQAKEGRLHILNEISKTLAAPKPDLKPHTPRSFMMWIPKELIGAVIGPGGKVIQEIQKDTATTIVIEEIDNQGKINVFSANQANMDAAIKRIKAIVAQPEIGETYTGKVKNIQPFGAFVEFMPGKDGLLHISEIKWERLESMEGVLEPGEEIVVKLIEIDKKTGKFKLSRKALLPKPEKPAPKEQA</sequence>
<keyword evidence="6 7" id="KW-0694">RNA-binding</keyword>
<proteinExistence type="inferred from homology"/>
<name>A0ABS3BPM1_9BACT</name>
<dbReference type="GO" id="GO:0004654">
    <property type="term" value="F:polyribonucleotide nucleotidyltransferase activity"/>
    <property type="evidence" value="ECO:0007669"/>
    <property type="project" value="UniProtKB-EC"/>
</dbReference>
<dbReference type="CDD" id="cd02393">
    <property type="entry name" value="KH-I_PNPase"/>
    <property type="match status" value="1"/>
</dbReference>
<evidence type="ECO:0000256" key="7">
    <source>
        <dbReference type="HAMAP-Rule" id="MF_01595"/>
    </source>
</evidence>
<keyword evidence="7" id="KW-0479">Metal-binding</keyword>